<accession>A0A327R2Q3</accession>
<comment type="caution">
    <text evidence="1">The sequence shown here is derived from an EMBL/GenBank/DDBJ whole genome shotgun (WGS) entry which is preliminary data.</text>
</comment>
<dbReference type="EMBL" id="QLLN01000005">
    <property type="protein sequence ID" value="RAJ10338.1"/>
    <property type="molecule type" value="Genomic_DNA"/>
</dbReference>
<dbReference type="AlphaFoldDB" id="A0A327R2Q3"/>
<keyword evidence="2" id="KW-1185">Reference proteome</keyword>
<name>A0A327R2Q3_9FLAO</name>
<sequence length="121" mass="13847">MRGEILAATDRRRVAGLHYIIYYDRIKADEFLGPIITTSGNYPQNIPMLDEHFTEFDADGNAYQITNNNSYMVPAKLIKLESWGPFTKVGSLTNLGIRFIERIIGDLEPIVWENAIRRASR</sequence>
<reference evidence="1 2" key="1">
    <citation type="submission" date="2018-06" db="EMBL/GenBank/DDBJ databases">
        <title>Genomic Encyclopedia of Archaeal and Bacterial Type Strains, Phase II (KMG-II): from individual species to whole genera.</title>
        <authorList>
            <person name="Goeker M."/>
        </authorList>
    </citation>
    <scope>NUCLEOTIDE SEQUENCE [LARGE SCALE GENOMIC DNA]</scope>
    <source>
        <strain evidence="1 2">DSM 23522</strain>
    </source>
</reference>
<organism evidence="1 2">
    <name type="scientific">Arenibacter echinorum</name>
    <dbReference type="NCBI Taxonomy" id="440515"/>
    <lineage>
        <taxon>Bacteria</taxon>
        <taxon>Pseudomonadati</taxon>
        <taxon>Bacteroidota</taxon>
        <taxon>Flavobacteriia</taxon>
        <taxon>Flavobacteriales</taxon>
        <taxon>Flavobacteriaceae</taxon>
        <taxon>Arenibacter</taxon>
    </lineage>
</organism>
<gene>
    <name evidence="1" type="ORF">LV92_03087</name>
</gene>
<dbReference type="Proteomes" id="UP000249696">
    <property type="component" value="Unassembled WGS sequence"/>
</dbReference>
<protein>
    <submittedName>
        <fullName evidence="1">Uncharacterized protein</fullName>
    </submittedName>
</protein>
<dbReference type="RefSeq" id="WP_111624460.1">
    <property type="nucleotide sequence ID" value="NZ_QLLN01000005.1"/>
</dbReference>
<proteinExistence type="predicted"/>
<evidence type="ECO:0000313" key="2">
    <source>
        <dbReference type="Proteomes" id="UP000249696"/>
    </source>
</evidence>
<dbReference type="OrthoDB" id="1375729at2"/>
<evidence type="ECO:0000313" key="1">
    <source>
        <dbReference type="EMBL" id="RAJ10338.1"/>
    </source>
</evidence>